<name>A0A7J5A9H1_9FLAO</name>
<dbReference type="EMBL" id="WAAU01000029">
    <property type="protein sequence ID" value="KAB1154216.1"/>
    <property type="molecule type" value="Genomic_DNA"/>
</dbReference>
<evidence type="ECO:0000313" key="2">
    <source>
        <dbReference type="Proteomes" id="UP000467305"/>
    </source>
</evidence>
<dbReference type="Proteomes" id="UP000467305">
    <property type="component" value="Unassembled WGS sequence"/>
</dbReference>
<protein>
    <submittedName>
        <fullName evidence="1">HEAT repeat domain-containing protein</fullName>
    </submittedName>
</protein>
<evidence type="ECO:0000313" key="1">
    <source>
        <dbReference type="EMBL" id="KAB1154216.1"/>
    </source>
</evidence>
<dbReference type="OrthoDB" id="978644at2"/>
<sequence length="264" mass="30093">MMNYKEFQEMMMDYISDNLSIENRKVFEEYLKNNPQHQEEFEQMQVFWSGSEEEIPEPSTAMDVKFYTMLNASEKASKKVSVFSKITSLFENSFPKQLAYTLAILTVGFFIGKELNTEKKPLIEEVKYAQKETENVRSQLVLALLEQPSANKRLQAVNEANKLSSATETVIKALFTTLNKDANVNVRLSAVEALANYTDLSMVREGLIASIVHQKSPLVQIALADLMVVLQEKKAVKSFEKLIDEEDVNEAAKEKMKESIQQII</sequence>
<gene>
    <name evidence="1" type="ORF">F7018_14685</name>
</gene>
<proteinExistence type="predicted"/>
<dbReference type="RefSeq" id="WP_150900850.1">
    <property type="nucleotide sequence ID" value="NZ_WAAU01000029.1"/>
</dbReference>
<reference evidence="1 2" key="1">
    <citation type="submission" date="2019-09" db="EMBL/GenBank/DDBJ databases">
        <authorList>
            <person name="Cao W.R."/>
        </authorList>
    </citation>
    <scope>NUCLEOTIDE SEQUENCE [LARGE SCALE GENOMIC DNA]</scope>
    <source>
        <strain evidence="2">a4</strain>
    </source>
</reference>
<dbReference type="SUPFAM" id="SSF48371">
    <property type="entry name" value="ARM repeat"/>
    <property type="match status" value="1"/>
</dbReference>
<organism evidence="1 2">
    <name type="scientific">Tenacibaculum aiptasiae</name>
    <dbReference type="NCBI Taxonomy" id="426481"/>
    <lineage>
        <taxon>Bacteria</taxon>
        <taxon>Pseudomonadati</taxon>
        <taxon>Bacteroidota</taxon>
        <taxon>Flavobacteriia</taxon>
        <taxon>Flavobacteriales</taxon>
        <taxon>Flavobacteriaceae</taxon>
        <taxon>Tenacibaculum</taxon>
    </lineage>
</organism>
<dbReference type="InterPro" id="IPR016024">
    <property type="entry name" value="ARM-type_fold"/>
</dbReference>
<accession>A0A7J5A9H1</accession>
<dbReference type="InterPro" id="IPR011989">
    <property type="entry name" value="ARM-like"/>
</dbReference>
<dbReference type="Gene3D" id="1.25.10.10">
    <property type="entry name" value="Leucine-rich Repeat Variant"/>
    <property type="match status" value="1"/>
</dbReference>
<dbReference type="AlphaFoldDB" id="A0A7J5A9H1"/>
<keyword evidence="2" id="KW-1185">Reference proteome</keyword>
<comment type="caution">
    <text evidence="1">The sequence shown here is derived from an EMBL/GenBank/DDBJ whole genome shotgun (WGS) entry which is preliminary data.</text>
</comment>